<evidence type="ECO:0000313" key="3">
    <source>
        <dbReference type="Proteomes" id="UP000191024"/>
    </source>
</evidence>
<keyword evidence="3" id="KW-1185">Reference proteome</keyword>
<dbReference type="AlphaFoldDB" id="A0A1G4JT14"/>
<keyword evidence="1" id="KW-0812">Transmembrane</keyword>
<accession>A0A1G4JT14</accession>
<protein>
    <submittedName>
        <fullName evidence="2">LAMI_0E16358g1_1</fullName>
    </submittedName>
</protein>
<evidence type="ECO:0000256" key="1">
    <source>
        <dbReference type="SAM" id="Phobius"/>
    </source>
</evidence>
<evidence type="ECO:0000313" key="2">
    <source>
        <dbReference type="EMBL" id="SCU94008.1"/>
    </source>
</evidence>
<keyword evidence="1" id="KW-0472">Membrane</keyword>
<keyword evidence="1" id="KW-1133">Transmembrane helix</keyword>
<reference evidence="2 3" key="1">
    <citation type="submission" date="2016-03" db="EMBL/GenBank/DDBJ databases">
        <authorList>
            <person name="Devillers H."/>
        </authorList>
    </citation>
    <scope>NUCLEOTIDE SEQUENCE [LARGE SCALE GENOMIC DNA]</scope>
    <source>
        <strain evidence="2">CBS 11717</strain>
    </source>
</reference>
<dbReference type="Proteomes" id="UP000191024">
    <property type="component" value="Chromosome E"/>
</dbReference>
<proteinExistence type="predicted"/>
<feature type="transmembrane region" description="Helical" evidence="1">
    <location>
        <begin position="77"/>
        <end position="93"/>
    </location>
</feature>
<gene>
    <name evidence="2" type="ORF">LAMI_0E16358G</name>
</gene>
<dbReference type="EMBL" id="LT598465">
    <property type="protein sequence ID" value="SCU94008.1"/>
    <property type="molecule type" value="Genomic_DNA"/>
</dbReference>
<name>A0A1G4JT14_9SACH</name>
<organism evidence="2 3">
    <name type="scientific">Lachancea mirantina</name>
    <dbReference type="NCBI Taxonomy" id="1230905"/>
    <lineage>
        <taxon>Eukaryota</taxon>
        <taxon>Fungi</taxon>
        <taxon>Dikarya</taxon>
        <taxon>Ascomycota</taxon>
        <taxon>Saccharomycotina</taxon>
        <taxon>Saccharomycetes</taxon>
        <taxon>Saccharomycetales</taxon>
        <taxon>Saccharomycetaceae</taxon>
        <taxon>Lachancea</taxon>
    </lineage>
</organism>
<sequence>MQASDITLESIDKVCQFLMEKNPQEVCDKIYENYATLLQDAVVESKEQVFVNQNPRRTLLSKETRDVLESVFAKKSMHGRLIFSFFLFLFFFLN</sequence>